<reference evidence="2" key="1">
    <citation type="submission" date="2020-11" db="EMBL/GenBank/DDBJ databases">
        <authorList>
            <consortium name="DOE Joint Genome Institute"/>
            <person name="Ahrendt S."/>
            <person name="Riley R."/>
            <person name="Andreopoulos W."/>
            <person name="Labutti K."/>
            <person name="Pangilinan J."/>
            <person name="Ruiz-Duenas F.J."/>
            <person name="Barrasa J.M."/>
            <person name="Sanchez-Garcia M."/>
            <person name="Camarero S."/>
            <person name="Miyauchi S."/>
            <person name="Serrano A."/>
            <person name="Linde D."/>
            <person name="Babiker R."/>
            <person name="Drula E."/>
            <person name="Ayuso-Fernandez I."/>
            <person name="Pacheco R."/>
            <person name="Padilla G."/>
            <person name="Ferreira P."/>
            <person name="Barriuso J."/>
            <person name="Kellner H."/>
            <person name="Castanera R."/>
            <person name="Alfaro M."/>
            <person name="Ramirez L."/>
            <person name="Pisabarro A.G."/>
            <person name="Kuo A."/>
            <person name="Tritt A."/>
            <person name="Lipzen A."/>
            <person name="He G."/>
            <person name="Yan M."/>
            <person name="Ng V."/>
            <person name="Cullen D."/>
            <person name="Martin F."/>
            <person name="Rosso M.-N."/>
            <person name="Henrissat B."/>
            <person name="Hibbett D."/>
            <person name="Martinez A.T."/>
            <person name="Grigoriev I.V."/>
        </authorList>
    </citation>
    <scope>NUCLEOTIDE SEQUENCE</scope>
    <source>
        <strain evidence="2">CBS 247.69</strain>
    </source>
</reference>
<name>A0A9P5YBK8_9AGAR</name>
<dbReference type="AlphaFoldDB" id="A0A9P5YBK8"/>
<dbReference type="EMBL" id="MU150238">
    <property type="protein sequence ID" value="KAF9467102.1"/>
    <property type="molecule type" value="Genomic_DNA"/>
</dbReference>
<keyword evidence="3" id="KW-1185">Reference proteome</keyword>
<protein>
    <recommendedName>
        <fullName evidence="1">F-box domain-containing protein</fullName>
    </recommendedName>
</protein>
<accession>A0A9P5YBK8</accession>
<dbReference type="SUPFAM" id="SSF81383">
    <property type="entry name" value="F-box domain"/>
    <property type="match status" value="1"/>
</dbReference>
<evidence type="ECO:0000313" key="2">
    <source>
        <dbReference type="EMBL" id="KAF9467102.1"/>
    </source>
</evidence>
<organism evidence="2 3">
    <name type="scientific">Collybia nuda</name>
    <dbReference type="NCBI Taxonomy" id="64659"/>
    <lineage>
        <taxon>Eukaryota</taxon>
        <taxon>Fungi</taxon>
        <taxon>Dikarya</taxon>
        <taxon>Basidiomycota</taxon>
        <taxon>Agaricomycotina</taxon>
        <taxon>Agaricomycetes</taxon>
        <taxon>Agaricomycetidae</taxon>
        <taxon>Agaricales</taxon>
        <taxon>Tricholomatineae</taxon>
        <taxon>Clitocybaceae</taxon>
        <taxon>Collybia</taxon>
    </lineage>
</organism>
<gene>
    <name evidence="2" type="ORF">BDZ94DRAFT_52453</name>
</gene>
<sequence length="152" mass="17020">MSQTLLSELPAELLSKIFSHSLSARENSLFGIPLICQPPLQLLLVSQQWRGIALGTPELWQLLIINHTICKPEAGWGIVEYFSRARSLPLALRAQLPPGGFLKGRFFIPSWENLVSVDISGDTELQAWPFYYRLSQGEAFPSSPPHYQVSLS</sequence>
<dbReference type="InterPro" id="IPR001810">
    <property type="entry name" value="F-box_dom"/>
</dbReference>
<comment type="caution">
    <text evidence="2">The sequence shown here is derived from an EMBL/GenBank/DDBJ whole genome shotgun (WGS) entry which is preliminary data.</text>
</comment>
<proteinExistence type="predicted"/>
<evidence type="ECO:0000259" key="1">
    <source>
        <dbReference type="Pfam" id="PF12937"/>
    </source>
</evidence>
<feature type="domain" description="F-box" evidence="1">
    <location>
        <begin position="6"/>
        <end position="61"/>
    </location>
</feature>
<dbReference type="InterPro" id="IPR036047">
    <property type="entry name" value="F-box-like_dom_sf"/>
</dbReference>
<evidence type="ECO:0000313" key="3">
    <source>
        <dbReference type="Proteomes" id="UP000807353"/>
    </source>
</evidence>
<dbReference type="Pfam" id="PF12937">
    <property type="entry name" value="F-box-like"/>
    <property type="match status" value="1"/>
</dbReference>
<dbReference type="Proteomes" id="UP000807353">
    <property type="component" value="Unassembled WGS sequence"/>
</dbReference>